<dbReference type="InterPro" id="IPR049943">
    <property type="entry name" value="Ser_HO-MeTrfase-like"/>
</dbReference>
<dbReference type="GO" id="GO:0030170">
    <property type="term" value="F:pyridoxal phosphate binding"/>
    <property type="evidence" value="ECO:0007669"/>
    <property type="project" value="UniProtKB-UniRule"/>
</dbReference>
<feature type="binding site" evidence="9">
    <location>
        <begin position="121"/>
        <end position="123"/>
    </location>
    <ligand>
        <name>(6S)-5,6,7,8-tetrahydrofolate</name>
        <dbReference type="ChEBI" id="CHEBI:57453"/>
    </ligand>
</feature>
<dbReference type="InterPro" id="IPR015424">
    <property type="entry name" value="PyrdxlP-dep_Trfase"/>
</dbReference>
<comment type="subcellular location">
    <subcellularLocation>
        <location evidence="2 9">Cytoplasm</location>
    </subcellularLocation>
</comment>
<dbReference type="UniPathway" id="UPA00288">
    <property type="reaction ID" value="UER01023"/>
</dbReference>
<comment type="pathway">
    <text evidence="9">Amino-acid biosynthesis; glycine biosynthesis; glycine from L-serine: step 1/1.</text>
</comment>
<feature type="site" description="Plays an important role in substrate specificity" evidence="9">
    <location>
        <position position="224"/>
    </location>
</feature>
<dbReference type="GO" id="GO:0004372">
    <property type="term" value="F:glycine hydroxymethyltransferase activity"/>
    <property type="evidence" value="ECO:0007669"/>
    <property type="project" value="UniProtKB-UniRule"/>
</dbReference>
<evidence type="ECO:0000256" key="7">
    <source>
        <dbReference type="ARBA" id="ARBA00022679"/>
    </source>
</evidence>
<comment type="subunit">
    <text evidence="4 9">Homodimer.</text>
</comment>
<dbReference type="GO" id="GO:0008168">
    <property type="term" value="F:methyltransferase activity"/>
    <property type="evidence" value="ECO:0007669"/>
    <property type="project" value="UniProtKB-KW"/>
</dbReference>
<accession>A0A2H0W7X2</accession>
<dbReference type="NCBIfam" id="NF000586">
    <property type="entry name" value="PRK00011.1"/>
    <property type="match status" value="1"/>
</dbReference>
<dbReference type="CDD" id="cd00378">
    <property type="entry name" value="SHMT"/>
    <property type="match status" value="1"/>
</dbReference>
<feature type="domain" description="Serine hydroxymethyltransferase-like" evidence="11">
    <location>
        <begin position="4"/>
        <end position="385"/>
    </location>
</feature>
<dbReference type="Proteomes" id="UP000230093">
    <property type="component" value="Unassembled WGS sequence"/>
</dbReference>
<dbReference type="SUPFAM" id="SSF53383">
    <property type="entry name" value="PLP-dependent transferases"/>
    <property type="match status" value="1"/>
</dbReference>
<dbReference type="EMBL" id="PEZT01000028">
    <property type="protein sequence ID" value="PIS08762.1"/>
    <property type="molecule type" value="Genomic_DNA"/>
</dbReference>
<organism evidence="12 13">
    <name type="scientific">Candidatus Beckwithbacteria bacterium CG10_big_fil_rev_8_21_14_0_10_34_10</name>
    <dbReference type="NCBI Taxonomy" id="1974495"/>
    <lineage>
        <taxon>Bacteria</taxon>
        <taxon>Candidatus Beckwithiibacteriota</taxon>
    </lineage>
</organism>
<keyword evidence="6 9" id="KW-0554">One-carbon metabolism</keyword>
<dbReference type="InterPro" id="IPR015421">
    <property type="entry name" value="PyrdxlP-dep_Trfase_major"/>
</dbReference>
<dbReference type="PIRSF" id="PIRSF000412">
    <property type="entry name" value="SHMT"/>
    <property type="match status" value="1"/>
</dbReference>
<protein>
    <recommendedName>
        <fullName evidence="9">Serine hydroxymethyltransferase</fullName>
        <shortName evidence="9">SHMT</shortName>
        <shortName evidence="9">Serine methylase</shortName>
        <ecNumber evidence="9">2.1.2.1</ecNumber>
    </recommendedName>
</protein>
<evidence type="ECO:0000256" key="8">
    <source>
        <dbReference type="ARBA" id="ARBA00022898"/>
    </source>
</evidence>
<name>A0A2H0W7X2_9BACT</name>
<evidence type="ECO:0000256" key="1">
    <source>
        <dbReference type="ARBA" id="ARBA00001933"/>
    </source>
</evidence>
<evidence type="ECO:0000313" key="13">
    <source>
        <dbReference type="Proteomes" id="UP000230093"/>
    </source>
</evidence>
<dbReference type="Gene3D" id="3.40.640.10">
    <property type="entry name" value="Type I PLP-dependent aspartate aminotransferase-like (Major domain)"/>
    <property type="match status" value="1"/>
</dbReference>
<feature type="modified residue" description="N6-(pyridoxal phosphate)lysine" evidence="9 10">
    <location>
        <position position="225"/>
    </location>
</feature>
<evidence type="ECO:0000256" key="5">
    <source>
        <dbReference type="ARBA" id="ARBA00022490"/>
    </source>
</evidence>
<comment type="caution">
    <text evidence="12">The sequence shown here is derived from an EMBL/GenBank/DDBJ whole genome shotgun (WGS) entry which is preliminary data.</text>
</comment>
<evidence type="ECO:0000256" key="10">
    <source>
        <dbReference type="PIRSR" id="PIRSR000412-50"/>
    </source>
</evidence>
<dbReference type="GO" id="GO:0035999">
    <property type="term" value="P:tetrahydrofolate interconversion"/>
    <property type="evidence" value="ECO:0007669"/>
    <property type="project" value="UniProtKB-UniRule"/>
</dbReference>
<dbReference type="GO" id="GO:0032259">
    <property type="term" value="P:methylation"/>
    <property type="evidence" value="ECO:0007669"/>
    <property type="project" value="UniProtKB-KW"/>
</dbReference>
<evidence type="ECO:0000256" key="6">
    <source>
        <dbReference type="ARBA" id="ARBA00022563"/>
    </source>
</evidence>
<comment type="caution">
    <text evidence="9">Lacks conserved residue(s) required for the propagation of feature annotation.</text>
</comment>
<comment type="catalytic activity">
    <reaction evidence="9">
        <text>(6R)-5,10-methylene-5,6,7,8-tetrahydrofolate + glycine + H2O = (6S)-5,6,7,8-tetrahydrofolate + L-serine</text>
        <dbReference type="Rhea" id="RHEA:15481"/>
        <dbReference type="ChEBI" id="CHEBI:15377"/>
        <dbReference type="ChEBI" id="CHEBI:15636"/>
        <dbReference type="ChEBI" id="CHEBI:33384"/>
        <dbReference type="ChEBI" id="CHEBI:57305"/>
        <dbReference type="ChEBI" id="CHEBI:57453"/>
        <dbReference type="EC" id="2.1.2.1"/>
    </reaction>
</comment>
<dbReference type="AlphaFoldDB" id="A0A2H0W7X2"/>
<keyword evidence="8 9" id="KW-0663">Pyridoxal phosphate</keyword>
<comment type="function">
    <text evidence="9">Catalyzes the reversible interconversion of serine and glycine with tetrahydrofolate (THF) serving as the one-carbon carrier. This reaction serves as the major source of one-carbon groups required for the biosynthesis of purines, thymidylate, methionine, and other important biomolecules. Also exhibits THF-independent aldolase activity toward beta-hydroxyamino acids, producing glycine and aldehydes, via a retro-aldol mechanism.</text>
</comment>
<dbReference type="EC" id="2.1.2.1" evidence="9"/>
<proteinExistence type="inferred from homology"/>
<reference evidence="13" key="1">
    <citation type="submission" date="2017-09" db="EMBL/GenBank/DDBJ databases">
        <title>Depth-based differentiation of microbial function through sediment-hosted aquifers and enrichment of novel symbionts in the deep terrestrial subsurface.</title>
        <authorList>
            <person name="Probst A.J."/>
            <person name="Ladd B."/>
            <person name="Jarett J.K."/>
            <person name="Geller-Mcgrath D.E."/>
            <person name="Sieber C.M.K."/>
            <person name="Emerson J.B."/>
            <person name="Anantharaman K."/>
            <person name="Thomas B.C."/>
            <person name="Malmstrom R."/>
            <person name="Stieglmeier M."/>
            <person name="Klingl A."/>
            <person name="Woyke T."/>
            <person name="Ryan C.M."/>
            <person name="Banfield J.F."/>
        </authorList>
    </citation>
    <scope>NUCLEOTIDE SEQUENCE [LARGE SCALE GENOMIC DNA]</scope>
</reference>
<dbReference type="InterPro" id="IPR015422">
    <property type="entry name" value="PyrdxlP-dep_Trfase_small"/>
</dbReference>
<comment type="pathway">
    <text evidence="9">One-carbon metabolism; tetrahydrofolate interconversion.</text>
</comment>
<evidence type="ECO:0000256" key="4">
    <source>
        <dbReference type="ARBA" id="ARBA00011738"/>
    </source>
</evidence>
<evidence type="ECO:0000259" key="11">
    <source>
        <dbReference type="Pfam" id="PF00464"/>
    </source>
</evidence>
<dbReference type="HAMAP" id="MF_00051">
    <property type="entry name" value="SHMT"/>
    <property type="match status" value="1"/>
</dbReference>
<feature type="binding site" evidence="9">
    <location>
        <position position="117"/>
    </location>
    <ligand>
        <name>(6S)-5,6,7,8-tetrahydrofolate</name>
        <dbReference type="ChEBI" id="CHEBI:57453"/>
    </ligand>
</feature>
<dbReference type="InterPro" id="IPR039429">
    <property type="entry name" value="SHMT-like_dom"/>
</dbReference>
<keyword evidence="9" id="KW-0028">Amino-acid biosynthesis</keyword>
<dbReference type="GO" id="GO:0005737">
    <property type="term" value="C:cytoplasm"/>
    <property type="evidence" value="ECO:0007669"/>
    <property type="project" value="UniProtKB-SubCell"/>
</dbReference>
<dbReference type="PANTHER" id="PTHR11680:SF35">
    <property type="entry name" value="SERINE HYDROXYMETHYLTRANSFERASE 1"/>
    <property type="match status" value="1"/>
</dbReference>
<evidence type="ECO:0000256" key="3">
    <source>
        <dbReference type="ARBA" id="ARBA00006376"/>
    </source>
</evidence>
<sequence length="443" mass="49162">MIYLKKVDPQIKALIQKEKKRQSETLMMIPSENMVSKAVEEAVGSCLGNKYAEGYPGKRYYQGQEYIDKIETLVVERVKKAFKVPYANVQPLSGSPANLAVYTALLKPNDKIMGLELAHGGHLTHGDKVSVSGQFFKSVSYKLGKDGFLDYQALEKLVLKEKPKLIIAGITAYPKILDWKKFSLIAKKVKAYLLADIAHLAGLVLGGVYPSPVSFVDVITTTTHKTLRGPRGAIIMVTRKGLKKDPDLDKKIQKAVFPGLQGGPHINSIAGIGVALKEAEKNSFKKYSKQIVLNAKALAKELKKNGFNLISGGTDSHLILIDLSSFKITGNLAAEALEAGGIVLNRNSIPYDSRPPFYPSGIRLGTPGITSREMKEPQMKKIALWMKIIIEEISEIKKKMKISFESEKKKETREKIIKQSKAIKSIIVEVKKLCQKYPIKDFY</sequence>
<dbReference type="UniPathway" id="UPA00193"/>
<dbReference type="InterPro" id="IPR019798">
    <property type="entry name" value="Ser_HO-MeTrfase_PLP_BS"/>
</dbReference>
<dbReference type="Gene3D" id="3.90.1150.10">
    <property type="entry name" value="Aspartate Aminotransferase, domain 1"/>
    <property type="match status" value="1"/>
</dbReference>
<dbReference type="InterPro" id="IPR001085">
    <property type="entry name" value="Ser_HO-MeTrfase"/>
</dbReference>
<dbReference type="PROSITE" id="PS00096">
    <property type="entry name" value="SHMT"/>
    <property type="match status" value="1"/>
</dbReference>
<dbReference type="PANTHER" id="PTHR11680">
    <property type="entry name" value="SERINE HYDROXYMETHYLTRANSFERASE"/>
    <property type="match status" value="1"/>
</dbReference>
<evidence type="ECO:0000256" key="2">
    <source>
        <dbReference type="ARBA" id="ARBA00004496"/>
    </source>
</evidence>
<comment type="similarity">
    <text evidence="3 9">Belongs to the SHMT family.</text>
</comment>
<keyword evidence="7 9" id="KW-0808">Transferase</keyword>
<gene>
    <name evidence="9 12" type="primary">glyA</name>
    <name evidence="12" type="ORF">COT75_04745</name>
</gene>
<dbReference type="FunFam" id="3.40.640.10:FF:000001">
    <property type="entry name" value="Serine hydroxymethyltransferase"/>
    <property type="match status" value="1"/>
</dbReference>
<evidence type="ECO:0000256" key="9">
    <source>
        <dbReference type="HAMAP-Rule" id="MF_00051"/>
    </source>
</evidence>
<evidence type="ECO:0000313" key="12">
    <source>
        <dbReference type="EMBL" id="PIS08762.1"/>
    </source>
</evidence>
<dbReference type="GO" id="GO:0019264">
    <property type="term" value="P:glycine biosynthetic process from serine"/>
    <property type="evidence" value="ECO:0007669"/>
    <property type="project" value="UniProtKB-UniRule"/>
</dbReference>
<comment type="cofactor">
    <cofactor evidence="1 9 10">
        <name>pyridoxal 5'-phosphate</name>
        <dbReference type="ChEBI" id="CHEBI:597326"/>
    </cofactor>
</comment>
<keyword evidence="5 9" id="KW-0963">Cytoplasm</keyword>
<dbReference type="Pfam" id="PF00464">
    <property type="entry name" value="SHMT"/>
    <property type="match status" value="1"/>
</dbReference>
<keyword evidence="12" id="KW-0489">Methyltransferase</keyword>